<proteinExistence type="predicted"/>
<evidence type="ECO:0000313" key="2">
    <source>
        <dbReference type="EMBL" id="KAF4621082.1"/>
    </source>
</evidence>
<dbReference type="EMBL" id="JAACJL010000015">
    <property type="protein sequence ID" value="KAF4621082.1"/>
    <property type="molecule type" value="Genomic_DNA"/>
</dbReference>
<accession>A0A8H4R3F7</accession>
<feature type="compositionally biased region" description="Polar residues" evidence="1">
    <location>
        <begin position="339"/>
        <end position="348"/>
    </location>
</feature>
<evidence type="ECO:0000313" key="3">
    <source>
        <dbReference type="Proteomes" id="UP000521872"/>
    </source>
</evidence>
<evidence type="ECO:0000256" key="1">
    <source>
        <dbReference type="SAM" id="MobiDB-lite"/>
    </source>
</evidence>
<organism evidence="2 3">
    <name type="scientific">Agrocybe pediades</name>
    <dbReference type="NCBI Taxonomy" id="84607"/>
    <lineage>
        <taxon>Eukaryota</taxon>
        <taxon>Fungi</taxon>
        <taxon>Dikarya</taxon>
        <taxon>Basidiomycota</taxon>
        <taxon>Agaricomycotina</taxon>
        <taxon>Agaricomycetes</taxon>
        <taxon>Agaricomycetidae</taxon>
        <taxon>Agaricales</taxon>
        <taxon>Agaricineae</taxon>
        <taxon>Strophariaceae</taxon>
        <taxon>Agrocybe</taxon>
    </lineage>
</organism>
<feature type="compositionally biased region" description="Polar residues" evidence="1">
    <location>
        <begin position="1"/>
        <end position="11"/>
    </location>
</feature>
<gene>
    <name evidence="2" type="ORF">D9613_000105</name>
</gene>
<comment type="caution">
    <text evidence="2">The sequence shown here is derived from an EMBL/GenBank/DDBJ whole genome shotgun (WGS) entry which is preliminary data.</text>
</comment>
<keyword evidence="3" id="KW-1185">Reference proteome</keyword>
<name>A0A8H4R3F7_9AGAR</name>
<protein>
    <submittedName>
        <fullName evidence="2">Uncharacterized protein</fullName>
    </submittedName>
</protein>
<sequence>MLSSRPVQLNTDGVYHPTRTPGRGLKNRAENAYAGMGSAMTVNGKGKNANMPPRTPFQPASAQPKKFKDQKTVLSTIGRPLGDKTPLPNRINTILFKTPLPGGTKLSKLQDELEDGTPESAQRPSSLRKHIKQPRMSAGKALETPANNGRHWEEVSDGELAAPEVEPVLQNTVSEDDDDSNELEYAPPNTLDLPYEPPFDFALPNYTEVGKSLFELAYSVPVDDALPPVEIDMPASEIESIAYDLGPLPEPESDDPFALARAENAAAKVTKPTTRRAPTIPAAKPRPQSSLARAAVTNATTRPASRAASSTVAATKKPASTAGPSKPISTAPRPKSRIAATNPSTVSTKKVAAVKPERAPSAMSNVKSRVDSGLRRPHTALAVPSSTAPKQKQIGAAPRDALLAGLLAKNFVDDLADELDFQFEI</sequence>
<feature type="region of interest" description="Disordered" evidence="1">
    <location>
        <begin position="266"/>
        <end position="373"/>
    </location>
</feature>
<dbReference type="AlphaFoldDB" id="A0A8H4R3F7"/>
<feature type="region of interest" description="Disordered" evidence="1">
    <location>
        <begin position="95"/>
        <end position="149"/>
    </location>
</feature>
<feature type="region of interest" description="Disordered" evidence="1">
    <location>
        <begin position="1"/>
        <end position="26"/>
    </location>
</feature>
<dbReference type="Proteomes" id="UP000521872">
    <property type="component" value="Unassembled WGS sequence"/>
</dbReference>
<feature type="compositionally biased region" description="Low complexity" evidence="1">
    <location>
        <begin position="299"/>
        <end position="322"/>
    </location>
</feature>
<reference evidence="2 3" key="1">
    <citation type="submission" date="2019-12" db="EMBL/GenBank/DDBJ databases">
        <authorList>
            <person name="Floudas D."/>
            <person name="Bentzer J."/>
            <person name="Ahren D."/>
            <person name="Johansson T."/>
            <person name="Persson P."/>
            <person name="Tunlid A."/>
        </authorList>
    </citation>
    <scope>NUCLEOTIDE SEQUENCE [LARGE SCALE GENOMIC DNA]</scope>
    <source>
        <strain evidence="2 3">CBS 102.39</strain>
    </source>
</reference>